<dbReference type="InterPro" id="IPR036388">
    <property type="entry name" value="WH-like_DNA-bd_sf"/>
</dbReference>
<dbReference type="AlphaFoldDB" id="A0A067DL40"/>
<gene>
    <name evidence="1" type="ORF">CISIN_1g045905mg</name>
</gene>
<dbReference type="Gene3D" id="1.10.10.10">
    <property type="entry name" value="Winged helix-like DNA-binding domain superfamily/Winged helix DNA-binding domain"/>
    <property type="match status" value="1"/>
</dbReference>
<proteinExistence type="predicted"/>
<dbReference type="Proteomes" id="UP000027120">
    <property type="component" value="Unassembled WGS sequence"/>
</dbReference>
<evidence type="ECO:0008006" key="3">
    <source>
        <dbReference type="Google" id="ProtNLM"/>
    </source>
</evidence>
<name>A0A067DL40_CITSI</name>
<accession>A0A067DL40</accession>
<sequence length="128" mass="14711">MTLNELINALPFHPIKAQYVAQYVYRFMWILVHSGFFAQQNFGQNDQERSYVATNASKLLLKDITLTVRSFLQAVLDPILTTPCQHVTTWFQNDDLRCLTRHMGWHFESILGTSQRSTISCAVSNGRS</sequence>
<dbReference type="SMR" id="A0A067DL40"/>
<evidence type="ECO:0000313" key="1">
    <source>
        <dbReference type="EMBL" id="KDO39331.1"/>
    </source>
</evidence>
<dbReference type="EMBL" id="KK786710">
    <property type="protein sequence ID" value="KDO39331.1"/>
    <property type="molecule type" value="Genomic_DNA"/>
</dbReference>
<evidence type="ECO:0000313" key="2">
    <source>
        <dbReference type="Proteomes" id="UP000027120"/>
    </source>
</evidence>
<dbReference type="SUPFAM" id="SSF46785">
    <property type="entry name" value="Winged helix' DNA-binding domain"/>
    <property type="match status" value="1"/>
</dbReference>
<keyword evidence="2" id="KW-1185">Reference proteome</keyword>
<dbReference type="InterPro" id="IPR036390">
    <property type="entry name" value="WH_DNA-bd_sf"/>
</dbReference>
<protein>
    <recommendedName>
        <fullName evidence="3">Plant methyltransferase dimerisation domain-containing protein</fullName>
    </recommendedName>
</protein>
<organism evidence="1 2">
    <name type="scientific">Citrus sinensis</name>
    <name type="common">Sweet orange</name>
    <name type="synonym">Citrus aurantium var. sinensis</name>
    <dbReference type="NCBI Taxonomy" id="2711"/>
    <lineage>
        <taxon>Eukaryota</taxon>
        <taxon>Viridiplantae</taxon>
        <taxon>Streptophyta</taxon>
        <taxon>Embryophyta</taxon>
        <taxon>Tracheophyta</taxon>
        <taxon>Spermatophyta</taxon>
        <taxon>Magnoliopsida</taxon>
        <taxon>eudicotyledons</taxon>
        <taxon>Gunneridae</taxon>
        <taxon>Pentapetalae</taxon>
        <taxon>rosids</taxon>
        <taxon>malvids</taxon>
        <taxon>Sapindales</taxon>
        <taxon>Rutaceae</taxon>
        <taxon>Aurantioideae</taxon>
        <taxon>Citrus</taxon>
    </lineage>
</organism>
<reference evidence="1 2" key="1">
    <citation type="submission" date="2014-04" db="EMBL/GenBank/DDBJ databases">
        <authorList>
            <consortium name="International Citrus Genome Consortium"/>
            <person name="Gmitter F."/>
            <person name="Chen C."/>
            <person name="Farmerie W."/>
            <person name="Harkins T."/>
            <person name="Desany B."/>
            <person name="Mohiuddin M."/>
            <person name="Kodira C."/>
            <person name="Borodovsky M."/>
            <person name="Lomsadze A."/>
            <person name="Burns P."/>
            <person name="Jenkins J."/>
            <person name="Prochnik S."/>
            <person name="Shu S."/>
            <person name="Chapman J."/>
            <person name="Pitluck S."/>
            <person name="Schmutz J."/>
            <person name="Rokhsar D."/>
        </authorList>
    </citation>
    <scope>NUCLEOTIDE SEQUENCE</scope>
</reference>